<name>K1KGU0_9BACL</name>
<dbReference type="AlphaFoldDB" id="K1KGU0"/>
<keyword evidence="2" id="KW-1185">Reference proteome</keyword>
<dbReference type="Proteomes" id="UP000004738">
    <property type="component" value="Unassembled WGS sequence"/>
</dbReference>
<organism evidence="1 2">
    <name type="scientific">Solibacillus isronensis B3W22</name>
    <dbReference type="NCBI Taxonomy" id="1224748"/>
    <lineage>
        <taxon>Bacteria</taxon>
        <taxon>Bacillati</taxon>
        <taxon>Bacillota</taxon>
        <taxon>Bacilli</taxon>
        <taxon>Bacillales</taxon>
        <taxon>Caryophanaceae</taxon>
        <taxon>Solibacillus</taxon>
    </lineage>
</organism>
<protein>
    <submittedName>
        <fullName evidence="1">Uncharacterized protein</fullName>
    </submittedName>
</protein>
<dbReference type="Pfam" id="PF18768">
    <property type="entry name" value="RNPP_C"/>
    <property type="match status" value="1"/>
</dbReference>
<comment type="caution">
    <text evidence="1">The sequence shown here is derived from an EMBL/GenBank/DDBJ whole genome shotgun (WGS) entry which is preliminary data.</text>
</comment>
<dbReference type="InterPro" id="IPR011990">
    <property type="entry name" value="TPR-like_helical_dom_sf"/>
</dbReference>
<evidence type="ECO:0000313" key="1">
    <source>
        <dbReference type="EMBL" id="EKB43305.1"/>
    </source>
</evidence>
<gene>
    <name evidence="1" type="ORF">B857_03898</name>
</gene>
<evidence type="ECO:0000313" key="2">
    <source>
        <dbReference type="Proteomes" id="UP000004738"/>
    </source>
</evidence>
<dbReference type="Gene3D" id="1.25.40.10">
    <property type="entry name" value="Tetratricopeptide repeat domain"/>
    <property type="match status" value="1"/>
</dbReference>
<dbReference type="InterPro" id="IPR041315">
    <property type="entry name" value="PlcR_TPR"/>
</dbReference>
<sequence>MHFKWILHKKVILDEAIMQITKLSQETPDYELNKNYLLSRIQDSLAVLYSIKKEYSKTLFYYNKIDVTILDSYFMFDPKTFKLKVIFNKVKMKYDMGFYNDAIKIK</sequence>
<proteinExistence type="predicted"/>
<accession>K1KGU0</accession>
<reference evidence="1 2" key="1">
    <citation type="journal article" date="2012" name="J. Bacteriol.">
        <title>Draft Genome Sequence of Bacillus isronensis Strain B3W22, Isolated from the Upper Atmosphere.</title>
        <authorList>
            <person name="Shivaji S."/>
            <person name="Ara S."/>
            <person name="Singh S.K."/>
            <person name="Bandi S."/>
            <person name="Singh A."/>
            <person name="Pinnaka A.K."/>
        </authorList>
    </citation>
    <scope>NUCLEOTIDE SEQUENCE [LARGE SCALE GENOMIC DNA]</scope>
    <source>
        <strain evidence="1 2">B3W22</strain>
    </source>
</reference>
<dbReference type="RefSeq" id="WP_008409045.1">
    <property type="nucleotide sequence ID" value="NZ_AMCK01000044.1"/>
</dbReference>
<dbReference type="EMBL" id="AMCK01000044">
    <property type="protein sequence ID" value="EKB43305.1"/>
    <property type="molecule type" value="Genomic_DNA"/>
</dbReference>